<dbReference type="SUPFAM" id="SSF56112">
    <property type="entry name" value="Protein kinase-like (PK-like)"/>
    <property type="match status" value="1"/>
</dbReference>
<dbReference type="EMBL" id="VKLS01000606">
    <property type="protein sequence ID" value="TSB23348.1"/>
    <property type="molecule type" value="Genomic_DNA"/>
</dbReference>
<evidence type="ECO:0000259" key="2">
    <source>
        <dbReference type="Pfam" id="PF01636"/>
    </source>
</evidence>
<evidence type="ECO:0000256" key="1">
    <source>
        <dbReference type="SAM" id="MobiDB-lite"/>
    </source>
</evidence>
<gene>
    <name evidence="3" type="ORF">FNZ23_27570</name>
</gene>
<protein>
    <submittedName>
        <fullName evidence="3">Phosphotransferase</fullName>
    </submittedName>
</protein>
<dbReference type="InterPro" id="IPR011009">
    <property type="entry name" value="Kinase-like_dom_sf"/>
</dbReference>
<feature type="region of interest" description="Disordered" evidence="1">
    <location>
        <begin position="23"/>
        <end position="48"/>
    </location>
</feature>
<dbReference type="InterPro" id="IPR002575">
    <property type="entry name" value="Aminoglycoside_PTrfase"/>
</dbReference>
<name>A0A553Y2E9_9ACTN</name>
<dbReference type="Gene3D" id="3.90.1200.10">
    <property type="match status" value="1"/>
</dbReference>
<proteinExistence type="predicted"/>
<keyword evidence="3" id="KW-0808">Transferase</keyword>
<comment type="caution">
    <text evidence="3">The sequence shown here is derived from an EMBL/GenBank/DDBJ whole genome shotgun (WGS) entry which is preliminary data.</text>
</comment>
<dbReference type="AlphaFoldDB" id="A0A553Y2E9"/>
<feature type="domain" description="Aminoglycoside phosphotransferase" evidence="2">
    <location>
        <begin position="54"/>
        <end position="141"/>
    </location>
</feature>
<organism evidence="3 4">
    <name type="scientific">Streptomyces benahoarensis</name>
    <dbReference type="NCBI Taxonomy" id="2595054"/>
    <lineage>
        <taxon>Bacteria</taxon>
        <taxon>Bacillati</taxon>
        <taxon>Actinomycetota</taxon>
        <taxon>Actinomycetes</taxon>
        <taxon>Kitasatosporales</taxon>
        <taxon>Streptomycetaceae</taxon>
        <taxon>Streptomyces</taxon>
    </lineage>
</organism>
<accession>A0A553Y2E9</accession>
<dbReference type="Pfam" id="PF01636">
    <property type="entry name" value="APH"/>
    <property type="match status" value="1"/>
</dbReference>
<sequence>MYGIIPDAYQDDSSDKQWKGWVAGLSPGRRRGRTAADPAGHRTDGTGTAALPGLALAAEVLRGLWAAPRPADGGPERMAAVCDEWAALVEERAARLRTGYDPGLVVLGARLLRVLPRDARRKAVVHGDANPGNILAARPHPVLHITP</sequence>
<dbReference type="GO" id="GO:0016740">
    <property type="term" value="F:transferase activity"/>
    <property type="evidence" value="ECO:0007669"/>
    <property type="project" value="UniProtKB-KW"/>
</dbReference>
<feature type="non-terminal residue" evidence="3">
    <location>
        <position position="147"/>
    </location>
</feature>
<keyword evidence="4" id="KW-1185">Reference proteome</keyword>
<dbReference type="Proteomes" id="UP000320888">
    <property type="component" value="Unassembled WGS sequence"/>
</dbReference>
<reference evidence="3 4" key="1">
    <citation type="submission" date="2019-07" db="EMBL/GenBank/DDBJ databases">
        <title>Draft genome for Streptomyces benahoarensis MZ03-48.</title>
        <authorList>
            <person name="Gonzalez-Pimentel J.L."/>
        </authorList>
    </citation>
    <scope>NUCLEOTIDE SEQUENCE [LARGE SCALE GENOMIC DNA]</scope>
    <source>
        <strain evidence="3 4">MZ03-48</strain>
    </source>
</reference>
<evidence type="ECO:0000313" key="3">
    <source>
        <dbReference type="EMBL" id="TSB23348.1"/>
    </source>
</evidence>
<evidence type="ECO:0000313" key="4">
    <source>
        <dbReference type="Proteomes" id="UP000320888"/>
    </source>
</evidence>